<dbReference type="PROSITE" id="PS51470">
    <property type="entry name" value="FG_GAP"/>
    <property type="match status" value="4"/>
</dbReference>
<dbReference type="GO" id="GO:0033627">
    <property type="term" value="P:cell adhesion mediated by integrin"/>
    <property type="evidence" value="ECO:0007669"/>
    <property type="project" value="TreeGrafter"/>
</dbReference>
<dbReference type="GO" id="GO:0007229">
    <property type="term" value="P:integrin-mediated signaling pathway"/>
    <property type="evidence" value="ECO:0007669"/>
    <property type="project" value="UniProtKB-KW"/>
</dbReference>
<keyword evidence="5 16" id="KW-0732">Signal</keyword>
<evidence type="ECO:0000256" key="2">
    <source>
        <dbReference type="ARBA" id="ARBA00008054"/>
    </source>
</evidence>
<keyword evidence="9 16" id="KW-1133">Transmembrane helix</keyword>
<reference evidence="18" key="2">
    <citation type="submission" date="2025-08" db="UniProtKB">
        <authorList>
            <consortium name="Ensembl"/>
        </authorList>
    </citation>
    <scope>IDENTIFICATION</scope>
</reference>
<feature type="signal peptide" evidence="16">
    <location>
        <begin position="1"/>
        <end position="26"/>
    </location>
</feature>
<evidence type="ECO:0000256" key="14">
    <source>
        <dbReference type="ARBA" id="ARBA00023180"/>
    </source>
</evidence>
<dbReference type="InterPro" id="IPR013517">
    <property type="entry name" value="FG-GAP"/>
</dbReference>
<dbReference type="GeneTree" id="ENSGT00940000154838"/>
<dbReference type="SUPFAM" id="SSF53300">
    <property type="entry name" value="vWA-like"/>
    <property type="match status" value="1"/>
</dbReference>
<dbReference type="SUPFAM" id="SSF69318">
    <property type="entry name" value="Integrin alpha N-terminal domain"/>
    <property type="match status" value="1"/>
</dbReference>
<organism evidence="18 19">
    <name type="scientific">Scleropages formosus</name>
    <name type="common">Asian bonytongue</name>
    <name type="synonym">Osteoglossum formosum</name>
    <dbReference type="NCBI Taxonomy" id="113540"/>
    <lineage>
        <taxon>Eukaryota</taxon>
        <taxon>Metazoa</taxon>
        <taxon>Chordata</taxon>
        <taxon>Craniata</taxon>
        <taxon>Vertebrata</taxon>
        <taxon>Euteleostomi</taxon>
        <taxon>Actinopterygii</taxon>
        <taxon>Neopterygii</taxon>
        <taxon>Teleostei</taxon>
        <taxon>Osteoglossocephala</taxon>
        <taxon>Osteoglossomorpha</taxon>
        <taxon>Osteoglossiformes</taxon>
        <taxon>Osteoglossidae</taxon>
        <taxon>Scleropages</taxon>
    </lineage>
</organism>
<dbReference type="GO" id="GO:0098609">
    <property type="term" value="P:cell-cell adhesion"/>
    <property type="evidence" value="ECO:0007669"/>
    <property type="project" value="TreeGrafter"/>
</dbReference>
<dbReference type="Gene3D" id="3.40.50.410">
    <property type="entry name" value="von Willebrand factor, type A domain"/>
    <property type="match status" value="1"/>
</dbReference>
<dbReference type="AlphaFoldDB" id="A0A8C9SAE7"/>
<keyword evidence="10 16" id="KW-0401">Integrin</keyword>
<feature type="domain" description="VWFA" evidence="17">
    <location>
        <begin position="155"/>
        <end position="327"/>
    </location>
</feature>
<evidence type="ECO:0000256" key="4">
    <source>
        <dbReference type="ARBA" id="ARBA00022723"/>
    </source>
</evidence>
<dbReference type="Pfam" id="PF20805">
    <property type="entry name" value="Integrin_A_Ig_2"/>
    <property type="match status" value="1"/>
</dbReference>
<evidence type="ECO:0000256" key="1">
    <source>
        <dbReference type="ARBA" id="ARBA00004479"/>
    </source>
</evidence>
<evidence type="ECO:0000256" key="6">
    <source>
        <dbReference type="ARBA" id="ARBA00022737"/>
    </source>
</evidence>
<comment type="similarity">
    <text evidence="2 16">Belongs to the integrin alpha chain family.</text>
</comment>
<evidence type="ECO:0000256" key="9">
    <source>
        <dbReference type="ARBA" id="ARBA00022989"/>
    </source>
</evidence>
<feature type="repeat" description="FG-GAP" evidence="15">
    <location>
        <begin position="508"/>
        <end position="565"/>
    </location>
</feature>
<dbReference type="Gene3D" id="1.20.5.930">
    <property type="entry name" value="Bicelle-embedded integrin alpha(iib) transmembrane segment"/>
    <property type="match status" value="1"/>
</dbReference>
<dbReference type="GO" id="GO:0008305">
    <property type="term" value="C:integrin complex"/>
    <property type="evidence" value="ECO:0007669"/>
    <property type="project" value="InterPro"/>
</dbReference>
<dbReference type="GO" id="GO:0009897">
    <property type="term" value="C:external side of plasma membrane"/>
    <property type="evidence" value="ECO:0007669"/>
    <property type="project" value="TreeGrafter"/>
</dbReference>
<dbReference type="InterPro" id="IPR048285">
    <property type="entry name" value="Integrin_alpha_Ig-like_2"/>
</dbReference>
<keyword evidence="6" id="KW-0677">Repeat</keyword>
<feature type="repeat" description="FG-GAP" evidence="15">
    <location>
        <begin position="444"/>
        <end position="505"/>
    </location>
</feature>
<dbReference type="Gene3D" id="2.60.40.1510">
    <property type="entry name" value="ntegrin, alpha v. Chain A, domain 3"/>
    <property type="match status" value="1"/>
</dbReference>
<name>A0A8C9SAE7_SCLFO</name>
<reference evidence="18" key="3">
    <citation type="submission" date="2025-09" db="UniProtKB">
        <authorList>
            <consortium name="Ensembl"/>
        </authorList>
    </citation>
    <scope>IDENTIFICATION</scope>
</reference>
<dbReference type="PANTHER" id="PTHR23220:SF118">
    <property type="entry name" value="INTEGRIN ALPHA-X"/>
    <property type="match status" value="1"/>
</dbReference>
<dbReference type="PRINTS" id="PR00453">
    <property type="entry name" value="VWFADOMAIN"/>
</dbReference>
<dbReference type="Pfam" id="PF21520">
    <property type="entry name" value="ITGAX-like_Ig_3"/>
    <property type="match status" value="1"/>
</dbReference>
<evidence type="ECO:0000256" key="15">
    <source>
        <dbReference type="PROSITE-ProRule" id="PRU00803"/>
    </source>
</evidence>
<dbReference type="InterPro" id="IPR013519">
    <property type="entry name" value="Int_alpha_beta-p"/>
</dbReference>
<evidence type="ECO:0000256" key="10">
    <source>
        <dbReference type="ARBA" id="ARBA00023037"/>
    </source>
</evidence>
<dbReference type="Gene3D" id="2.60.40.1530">
    <property type="entry name" value="ntegrin, alpha v. Chain A, domain 4"/>
    <property type="match status" value="1"/>
</dbReference>
<sequence length="1137" mass="122626">MQRSTVEILQLVSLIAFLQNQPQTLCFSVDTEKPRVFGGEENSYFGHRVCHFGATASDTLLVTAPLFSNATGGIYRCSYRSGQCDFLSVEGAAGTALGLSLTCDARKAVVCGPHLKHDCQSFRHLNGLCVELDPQFAILQKQRPAFQECRDFGLDAVILFDDSQSISRKDFETMISFIKNIVGMFTNPRLQVAVAKYSTIAHAVFHFENFAEDRNPENLLHNVQQTRGQTHTPSAIRFVLEDMMVEEKGMRPNSKKLLVVITDGHSNDPKETFDRVIPLAEQMGVTRYAIGVGKQYSRQELEVIASSPRDVFETESFDALSSIQKQLSEKIFAIEGTGQSNFTTFQLELSQGGFSTALVQETTLFGTVGAYEWSGGIVEMMPGANGSFINASAQETDMKDSYLGYSVAVAQVDGTTVYFAGAPRYLHTGLVLGFQWQSQNHTWTITHRIRGMQLGSYFGAELCALDVSGHGSRTHLLLVGAPEYHGKGVGGEVRICPVEAGVNISCPLFLRGVPGAEMGRFGAAVSPVPDLNGDGFPEVAVGAPLEVGGRGSVYIFLGRSGGLHSEYSQRILGTSVDQHLRYFGVSVHSAGDLSADGLPDLVIGSRAAAVVLRSHPVMCVATSVTFDPPVLPSHFFHCAASLRFHVPVSVATVCVAVTGIHTGSIQTPLQAQVSVSMELDAKTKPARLLLSSSSWSEIVSGRVCRNVSISIPVCVSDYSPVPLTGRLSVQGQEVEGTEGLKAVLSPDCPTTFSYPVFLEQVCGEDQVCVSDLQVSLSVSRLVVVRSPEFLVNLPVRVFNHGEDGFGPALTLVLPSALSFVRATKSSGAVGVRCTPSDRSLGNRTHTVCQLSSAVLVAETSVPVLVYLSVSDPSSLTEEMTVNVSVSSTNENNDTLHDNSVSCPLSIRIPINVIVKDGDSTQHVIYPDRKLVEHIYRVENVGESPVPLNLSFTVPVDLGSGLQWNISLPETDRSRATCTRSNIAAGVGQPCTGTLCQHIGCIITLLSSTQPIAFNFSGAVMGTMKVRQMNVSSWASLSFDQEQYTRFPADSFHSLTIYTVLEETPPIPTALIAVGVSAALVLLAIVFVVLYKRGFFKPRFALEDQNGGGGEKTSRPDDVDTILDNIPSGRIEVSQSSF</sequence>
<keyword evidence="11 16" id="KW-0472">Membrane</keyword>
<proteinExistence type="inferred from homology"/>
<dbReference type="PROSITE" id="PS50234">
    <property type="entry name" value="VWFA"/>
    <property type="match status" value="1"/>
</dbReference>
<dbReference type="Pfam" id="PF01839">
    <property type="entry name" value="FG-GAP"/>
    <property type="match status" value="1"/>
</dbReference>
<dbReference type="SMART" id="SM00327">
    <property type="entry name" value="VWA"/>
    <property type="match status" value="1"/>
</dbReference>
<dbReference type="PRINTS" id="PR01185">
    <property type="entry name" value="INTEGRINA"/>
</dbReference>
<evidence type="ECO:0000256" key="7">
    <source>
        <dbReference type="ARBA" id="ARBA00022837"/>
    </source>
</evidence>
<keyword evidence="19" id="KW-1185">Reference proteome</keyword>
<dbReference type="Pfam" id="PF00092">
    <property type="entry name" value="VWA"/>
    <property type="match status" value="1"/>
</dbReference>
<dbReference type="InterPro" id="IPR048633">
    <property type="entry name" value="ITGAX-like_Ig_3"/>
</dbReference>
<dbReference type="GeneID" id="108918780"/>
<dbReference type="Ensembl" id="ENSSFOT00015033767.2">
    <property type="protein sequence ID" value="ENSSFOP00015033398.2"/>
    <property type="gene ID" value="ENSSFOG00015021312.2"/>
</dbReference>
<keyword evidence="8 16" id="KW-0130">Cell adhesion</keyword>
<dbReference type="SMART" id="SM00191">
    <property type="entry name" value="Int_alpha"/>
    <property type="match status" value="5"/>
</dbReference>
<keyword evidence="12" id="KW-1015">Disulfide bond</keyword>
<dbReference type="GO" id="GO:0005178">
    <property type="term" value="F:integrin binding"/>
    <property type="evidence" value="ECO:0007669"/>
    <property type="project" value="TreeGrafter"/>
</dbReference>
<keyword evidence="13 16" id="KW-0675">Receptor</keyword>
<dbReference type="GO" id="GO:0046872">
    <property type="term" value="F:metal ion binding"/>
    <property type="evidence" value="ECO:0007669"/>
    <property type="project" value="UniProtKB-KW"/>
</dbReference>
<evidence type="ECO:0000313" key="18">
    <source>
        <dbReference type="Ensembl" id="ENSSFOP00015033398.2"/>
    </source>
</evidence>
<evidence type="ECO:0000256" key="3">
    <source>
        <dbReference type="ARBA" id="ARBA00022692"/>
    </source>
</evidence>
<feature type="chain" id="PRO_5034827973" evidence="16">
    <location>
        <begin position="27"/>
        <end position="1137"/>
    </location>
</feature>
<comment type="subcellular location">
    <subcellularLocation>
        <location evidence="1 16">Membrane</location>
        <topology evidence="1 16">Single-pass type I membrane protein</topology>
    </subcellularLocation>
</comment>
<accession>A0A8C9SAE7</accession>
<dbReference type="KEGG" id="sfm:108918780"/>
<dbReference type="InterPro" id="IPR036465">
    <property type="entry name" value="vWFA_dom_sf"/>
</dbReference>
<dbReference type="GO" id="GO:0007160">
    <property type="term" value="P:cell-matrix adhesion"/>
    <property type="evidence" value="ECO:0007669"/>
    <property type="project" value="TreeGrafter"/>
</dbReference>
<feature type="repeat" description="FG-GAP" evidence="15">
    <location>
        <begin position="31"/>
        <end position="86"/>
    </location>
</feature>
<evidence type="ECO:0000256" key="11">
    <source>
        <dbReference type="ARBA" id="ARBA00023136"/>
    </source>
</evidence>
<evidence type="ECO:0000256" key="16">
    <source>
        <dbReference type="RuleBase" id="RU003762"/>
    </source>
</evidence>
<evidence type="ECO:0000256" key="8">
    <source>
        <dbReference type="ARBA" id="ARBA00022889"/>
    </source>
</evidence>
<evidence type="ECO:0000256" key="12">
    <source>
        <dbReference type="ARBA" id="ARBA00023157"/>
    </source>
</evidence>
<evidence type="ECO:0000256" key="5">
    <source>
        <dbReference type="ARBA" id="ARBA00022729"/>
    </source>
</evidence>
<feature type="repeat" description="FG-GAP" evidence="15">
    <location>
        <begin position="569"/>
        <end position="629"/>
    </location>
</feature>
<dbReference type="InterPro" id="IPR002035">
    <property type="entry name" value="VWF_A"/>
</dbReference>
<dbReference type="RefSeq" id="XP_018581827.2">
    <property type="nucleotide sequence ID" value="XM_018726311.2"/>
</dbReference>
<dbReference type="Gene3D" id="2.130.10.130">
    <property type="entry name" value="Integrin alpha, N-terminal"/>
    <property type="match status" value="1"/>
</dbReference>
<dbReference type="InterPro" id="IPR032695">
    <property type="entry name" value="Integrin_dom_sf"/>
</dbReference>
<evidence type="ECO:0000313" key="19">
    <source>
        <dbReference type="Proteomes" id="UP000694397"/>
    </source>
</evidence>
<dbReference type="InterPro" id="IPR000413">
    <property type="entry name" value="Integrin_alpha"/>
</dbReference>
<keyword evidence="4" id="KW-0479">Metal-binding</keyword>
<dbReference type="SUPFAM" id="SSF69179">
    <property type="entry name" value="Integrin domains"/>
    <property type="match status" value="2"/>
</dbReference>
<feature type="transmembrane region" description="Helical" evidence="16">
    <location>
        <begin position="1069"/>
        <end position="1090"/>
    </location>
</feature>
<gene>
    <name evidence="18" type="primary">LOC108918780</name>
</gene>
<dbReference type="OrthoDB" id="5317514at2759"/>
<keyword evidence="7" id="KW-0106">Calcium</keyword>
<evidence type="ECO:0000259" key="17">
    <source>
        <dbReference type="PROSITE" id="PS50234"/>
    </source>
</evidence>
<dbReference type="PANTHER" id="PTHR23220">
    <property type="entry name" value="INTEGRIN ALPHA"/>
    <property type="match status" value="1"/>
</dbReference>
<protein>
    <submittedName>
        <fullName evidence="18">Integrin alpha-X-like</fullName>
    </submittedName>
</protein>
<keyword evidence="14" id="KW-0325">Glycoprotein</keyword>
<evidence type="ECO:0000256" key="13">
    <source>
        <dbReference type="ARBA" id="ARBA00023170"/>
    </source>
</evidence>
<dbReference type="Proteomes" id="UP000694397">
    <property type="component" value="Chromosome 21"/>
</dbReference>
<keyword evidence="3 16" id="KW-0812">Transmembrane</keyword>
<dbReference type="Gene3D" id="2.60.40.1460">
    <property type="entry name" value="Integrin domains. Chain A, domain 2"/>
    <property type="match status" value="1"/>
</dbReference>
<reference evidence="18 19" key="1">
    <citation type="submission" date="2019-04" db="EMBL/GenBank/DDBJ databases">
        <authorList>
            <consortium name="Wellcome Sanger Institute Data Sharing"/>
        </authorList>
    </citation>
    <scope>NUCLEOTIDE SEQUENCE [LARGE SCALE GENOMIC DNA]</scope>
</reference>
<dbReference type="InterPro" id="IPR028994">
    <property type="entry name" value="Integrin_alpha_N"/>
</dbReference>